<reference evidence="3" key="1">
    <citation type="journal article" date="2013" name="Genome Announc.">
        <title>Draft genome sequence of the grapevine dieback fungus Eutypa lata UCR-EL1.</title>
        <authorList>
            <person name="Blanco-Ulate B."/>
            <person name="Rolshausen P.E."/>
            <person name="Cantu D."/>
        </authorList>
    </citation>
    <scope>NUCLEOTIDE SEQUENCE [LARGE SCALE GENOMIC DNA]</scope>
    <source>
        <strain evidence="3">UCR-EL1</strain>
    </source>
</reference>
<protein>
    <submittedName>
        <fullName evidence="2">Uncharacterized protein</fullName>
    </submittedName>
</protein>
<evidence type="ECO:0000313" key="3">
    <source>
        <dbReference type="Proteomes" id="UP000012174"/>
    </source>
</evidence>
<organism evidence="2 3">
    <name type="scientific">Eutypa lata (strain UCR-EL1)</name>
    <name type="common">Grapevine dieback disease fungus</name>
    <name type="synonym">Eutypa armeniacae</name>
    <dbReference type="NCBI Taxonomy" id="1287681"/>
    <lineage>
        <taxon>Eukaryota</taxon>
        <taxon>Fungi</taxon>
        <taxon>Dikarya</taxon>
        <taxon>Ascomycota</taxon>
        <taxon>Pezizomycotina</taxon>
        <taxon>Sordariomycetes</taxon>
        <taxon>Xylariomycetidae</taxon>
        <taxon>Xylariales</taxon>
        <taxon>Diatrypaceae</taxon>
        <taxon>Eutypa</taxon>
    </lineage>
</organism>
<dbReference type="KEGG" id="ela:UCREL1_6484"/>
<evidence type="ECO:0000256" key="1">
    <source>
        <dbReference type="SAM" id="MobiDB-lite"/>
    </source>
</evidence>
<dbReference type="Proteomes" id="UP000012174">
    <property type="component" value="Unassembled WGS sequence"/>
</dbReference>
<sequence>MAGLGESADGTRKWALVKTLPRLCDLNQCLKDDAEKFGEKSDRLPVGVYIDGLTPLFLKQTRKSKLGSYNNQIGTGTGYQLVTGTGAVTPAHLLPFPSLTSNGMISLYKKILNNEPPFPLDGPIATRERTYAFEHNSRLREHFTLREKHKQVHQDVVEGKVIPKELNPFIDIRRPYYIHSMGQTSSNQSPYSYIYAFNKSHLPLPSSIFETLTKLVDSHPLESLSLGVCQVALLNYIWYEGKGESFKEKFAGIGSPGKIDHITFIIAFHHLLAYTEWTGVAFHPNPLRFAAAFASHEKSMGRPVPQGYLWKTPKKGNPSSIIVAGLAQLKDATPICALTPGDLIGSTVNKFRPSELAIEPYIPWDEYDKGVWHRNVAITATVRFLGNVRNIGNSNYLNRNYTHRLIPFSSTKPEHEVARTYDRTHSFQNINGDIESLPDVKDVSFPACDLNGYTRGSGLDCLTISQRAAPLGSPEDDISMNTIPEVNQLDEVLQLCCSSAEQLEGAAPVVSSAEEEPARGQKRDADAAGLEDIHEAARTIDPIPEHDEKQEEKPEEVVKLVSEGRLELPPTPPADGAMLNHSDPKVVINGKTFVNQEGILSYLKAKGHREGVDYALIDRVPVSIDWENDDE</sequence>
<feature type="region of interest" description="Disordered" evidence="1">
    <location>
        <begin position="507"/>
        <end position="527"/>
    </location>
</feature>
<keyword evidence="3" id="KW-1185">Reference proteome</keyword>
<evidence type="ECO:0000313" key="2">
    <source>
        <dbReference type="EMBL" id="EMR66527.1"/>
    </source>
</evidence>
<gene>
    <name evidence="2" type="ORF">UCREL1_6484</name>
</gene>
<dbReference type="HOGENOM" id="CLU_433468_0_0_1"/>
<proteinExistence type="predicted"/>
<feature type="compositionally biased region" description="Basic and acidic residues" evidence="1">
    <location>
        <begin position="516"/>
        <end position="527"/>
    </location>
</feature>
<accession>M7SQP5</accession>
<dbReference type="AlphaFoldDB" id="M7SQP5"/>
<dbReference type="EMBL" id="KB706632">
    <property type="protein sequence ID" value="EMR66527.1"/>
    <property type="molecule type" value="Genomic_DNA"/>
</dbReference>
<name>M7SQP5_EUTLA</name>